<evidence type="ECO:0000313" key="2">
    <source>
        <dbReference type="Proteomes" id="UP000509579"/>
    </source>
</evidence>
<dbReference type="Proteomes" id="UP000509579">
    <property type="component" value="Chromosome"/>
</dbReference>
<dbReference type="AlphaFoldDB" id="A0A6N1X267"/>
<proteinExistence type="predicted"/>
<reference evidence="1 2" key="1">
    <citation type="submission" date="2020-06" db="EMBL/GenBank/DDBJ databases">
        <title>Acidovorax antarctica sp. nov., isolated from Corinth ice sheet soil, Antarctic Fields Peninsula.</title>
        <authorList>
            <person name="Xu Q."/>
            <person name="Peng F."/>
        </authorList>
    </citation>
    <scope>NUCLEOTIDE SEQUENCE [LARGE SCALE GENOMIC DNA]</scope>
    <source>
        <strain evidence="1 2">16-35-5</strain>
    </source>
</reference>
<name>A0A6N1X267_9BURK</name>
<gene>
    <name evidence="1" type="ORF">HUK68_11055</name>
</gene>
<dbReference type="EMBL" id="CP054840">
    <property type="protein sequence ID" value="QKV53387.1"/>
    <property type="molecule type" value="Genomic_DNA"/>
</dbReference>
<accession>A0A6N1X267</accession>
<dbReference type="KEGG" id="aant:HUK68_11055"/>
<sequence>MAGWFWRRPLLPSERDFVRQHFGAALDGLLPGIHLYLRRVGDTRRALSLNGGRISMPRACFMAGDPCQPLRLTNAQIAGWFAHELLHQWQRAQGLPVTRQALWLQLRHLLGGRNPYDYARCGDAQAMHDCFARAQVEQQGQIWEDHVRACVAGQPAQEFALVARRVRGGVPQDASMG</sequence>
<dbReference type="RefSeq" id="WP_175504194.1">
    <property type="nucleotide sequence ID" value="NZ_CAURQT010000011.1"/>
</dbReference>
<protein>
    <submittedName>
        <fullName evidence="1">Uncharacterized protein</fullName>
    </submittedName>
</protein>
<keyword evidence="2" id="KW-1185">Reference proteome</keyword>
<organism evidence="1 2">
    <name type="scientific">Comamonas antarctica</name>
    <dbReference type="NCBI Taxonomy" id="2743470"/>
    <lineage>
        <taxon>Bacteria</taxon>
        <taxon>Pseudomonadati</taxon>
        <taxon>Pseudomonadota</taxon>
        <taxon>Betaproteobacteria</taxon>
        <taxon>Burkholderiales</taxon>
        <taxon>Comamonadaceae</taxon>
        <taxon>Comamonas</taxon>
    </lineage>
</organism>
<evidence type="ECO:0000313" key="1">
    <source>
        <dbReference type="EMBL" id="QKV53387.1"/>
    </source>
</evidence>